<protein>
    <submittedName>
        <fullName evidence="3">Heavy metal translocating P-type ATPase metal-binding domain-containing protein</fullName>
    </submittedName>
</protein>
<keyword evidence="1" id="KW-1133">Transmembrane helix</keyword>
<feature type="domain" description="Putative metal-binding" evidence="2">
    <location>
        <begin position="4"/>
        <end position="67"/>
    </location>
</feature>
<organism evidence="3 4">
    <name type="scientific">Thalassobacterium sedimentorum</name>
    <dbReference type="NCBI Taxonomy" id="3041258"/>
    <lineage>
        <taxon>Bacteria</taxon>
        <taxon>Pseudomonadati</taxon>
        <taxon>Verrucomicrobiota</taxon>
        <taxon>Opitutia</taxon>
        <taxon>Puniceicoccales</taxon>
        <taxon>Coraliomargaritaceae</taxon>
        <taxon>Thalassobacterium</taxon>
    </lineage>
</organism>
<comment type="caution">
    <text evidence="3">The sequence shown here is derived from an EMBL/GenBank/DDBJ whole genome shotgun (WGS) entry which is preliminary data.</text>
</comment>
<feature type="transmembrane region" description="Helical" evidence="1">
    <location>
        <begin position="255"/>
        <end position="275"/>
    </location>
</feature>
<evidence type="ECO:0000313" key="4">
    <source>
        <dbReference type="Proteomes" id="UP001243717"/>
    </source>
</evidence>
<sequence length="282" mass="31101">MTERCKHCATPYTESSGVNGFCCAGCEQVYALIRQQGHDDYYRLQDRVAQPLKDRALEEVDLQALERAQVKVEAGASTGHAVFRVEGMSCMGCVWLVERLVRTQTGHLHAEATLSDHSLFIEWRSADFNLPELGEALFKFGYRLDASPRSPDMRPRLSPLALRCMLTLFFACNLLLLSVYEHFMPAAGEEPAALLSLLSLVCVCFTLLLGAAPFVVSVYRATRIRRWHSDWVAVAILVSGIGGSVYQGLCCGMGVTLVCLLISGLVSVLIVARWLSALVAKR</sequence>
<gene>
    <name evidence="3" type="ORF">QEH59_10600</name>
</gene>
<dbReference type="InterPro" id="IPR017969">
    <property type="entry name" value="Heavy-metal-associated_CS"/>
</dbReference>
<keyword evidence="4" id="KW-1185">Reference proteome</keyword>
<proteinExistence type="predicted"/>
<evidence type="ECO:0000259" key="2">
    <source>
        <dbReference type="Pfam" id="PF12156"/>
    </source>
</evidence>
<feature type="transmembrane region" description="Helical" evidence="1">
    <location>
        <begin position="160"/>
        <end position="180"/>
    </location>
</feature>
<keyword evidence="1" id="KW-0812">Transmembrane</keyword>
<evidence type="ECO:0000256" key="1">
    <source>
        <dbReference type="SAM" id="Phobius"/>
    </source>
</evidence>
<dbReference type="Proteomes" id="UP001243717">
    <property type="component" value="Unassembled WGS sequence"/>
</dbReference>
<name>A0ABU1AJ82_9BACT</name>
<dbReference type="InterPro" id="IPR021993">
    <property type="entry name" value="ATPase-cat-bd"/>
</dbReference>
<evidence type="ECO:0000313" key="3">
    <source>
        <dbReference type="EMBL" id="MDQ8194877.1"/>
    </source>
</evidence>
<accession>A0ABU1AJ82</accession>
<dbReference type="SUPFAM" id="SSF55008">
    <property type="entry name" value="HMA, heavy metal-associated domain"/>
    <property type="match status" value="1"/>
</dbReference>
<dbReference type="RefSeq" id="WP_308985341.1">
    <property type="nucleotide sequence ID" value="NZ_JARXIC010000015.1"/>
</dbReference>
<dbReference type="InterPro" id="IPR036163">
    <property type="entry name" value="HMA_dom_sf"/>
</dbReference>
<dbReference type="PROSITE" id="PS01047">
    <property type="entry name" value="HMA_1"/>
    <property type="match status" value="1"/>
</dbReference>
<dbReference type="Pfam" id="PF12156">
    <property type="entry name" value="ATPase-cat_bd"/>
    <property type="match status" value="1"/>
</dbReference>
<keyword evidence="1" id="KW-0472">Membrane</keyword>
<reference evidence="3 4" key="1">
    <citation type="submission" date="2023-04" db="EMBL/GenBank/DDBJ databases">
        <title>A novel bacteria isolated from coastal sediment.</title>
        <authorList>
            <person name="Liu X.-J."/>
            <person name="Du Z.-J."/>
        </authorList>
    </citation>
    <scope>NUCLEOTIDE SEQUENCE [LARGE SCALE GENOMIC DNA]</scope>
    <source>
        <strain evidence="3 4">SDUM461004</strain>
    </source>
</reference>
<dbReference type="Gene3D" id="3.30.70.100">
    <property type="match status" value="1"/>
</dbReference>
<dbReference type="EMBL" id="JARXIC010000015">
    <property type="protein sequence ID" value="MDQ8194877.1"/>
    <property type="molecule type" value="Genomic_DNA"/>
</dbReference>
<feature type="transmembrane region" description="Helical" evidence="1">
    <location>
        <begin position="231"/>
        <end position="249"/>
    </location>
</feature>
<feature type="transmembrane region" description="Helical" evidence="1">
    <location>
        <begin position="192"/>
        <end position="219"/>
    </location>
</feature>